<dbReference type="OrthoDB" id="3486565at2759"/>
<name>M7UKM6_BOTF1</name>
<evidence type="ECO:0000256" key="1">
    <source>
        <dbReference type="SAM" id="MobiDB-lite"/>
    </source>
</evidence>
<accession>M7UKM6</accession>
<gene>
    <name evidence="3" type="ORF">BcDW1_7175</name>
</gene>
<feature type="region of interest" description="Disordered" evidence="1">
    <location>
        <begin position="1"/>
        <end position="30"/>
    </location>
</feature>
<dbReference type="Pfam" id="PF06985">
    <property type="entry name" value="HET"/>
    <property type="match status" value="1"/>
</dbReference>
<dbReference type="EMBL" id="KB707964">
    <property type="protein sequence ID" value="EMR84147.1"/>
    <property type="molecule type" value="Genomic_DNA"/>
</dbReference>
<sequence>MVQVSPREREEMASNDQTSNDADFTSKKSNAHDEGLREWFEEYMSEDAKILSINHHLVQAVASDELDEDLIEQCISNSATTPILGRFCIKCQELFDNWPTLGNSSTREHDSEPGSVHGWEHAAVRPCSSFELEASTRAGCKFCAFLIQGLKDKELLELFRKIENRLLLLGKISMSYLSIQNWGANPQQLLWSNLPANCYEESPDVLSTANDWLSHCIQKHEACKGNEHGALPTRLIFVGEESPRLVFTSDYQETLRYAALSHSWGSRKVIVLTSENIDQLTKEISLQILPKTFNDAINITRKLGIDFLWIDTLCIIQNDEDDWNKESALMSSIYGSSVITIAASSARDSTEGCFLKPPNFSGGLRVRITDGGHQRVQDFRSVTEYDRSTLRAHLGTRAWVLQEKMLSPRTIHFGDRGAFWECRSSIASEFFPNEFPNRFVKSLVCRTRKFEWQWPQIVTLYSAANLTYGKDKLPALSGIAKSIFDENGDQYLAGMWRRKIEEQLCWGLQRCKASERPPWRAPSWSWTSIDGSVSWPEFYELSPQIFDTKYAHVVDADTTTCGYNLFGQVTGGFIRLACSAMAVGHIFYTETFDVAGYKDVAAILWNVGGEKKKFPIRLDCLNDVDQDYPRPIHLVPLIGGKTPTFIFGSEGEIINKMMIAGIVLQNTHSVSRTYTRIGSFKFFSRFPEIYTMIYTMIYTVEKDDEELYEPFLQVLEEQGLATAEAACSEILSDADPPDHRYLITVL</sequence>
<evidence type="ECO:0000313" key="4">
    <source>
        <dbReference type="Proteomes" id="UP000012045"/>
    </source>
</evidence>
<dbReference type="Proteomes" id="UP000012045">
    <property type="component" value="Unassembled WGS sequence"/>
</dbReference>
<feature type="compositionally biased region" description="Basic and acidic residues" evidence="1">
    <location>
        <begin position="1"/>
        <end position="12"/>
    </location>
</feature>
<proteinExistence type="predicted"/>
<feature type="compositionally biased region" description="Polar residues" evidence="1">
    <location>
        <begin position="14"/>
        <end position="23"/>
    </location>
</feature>
<dbReference type="STRING" id="1290391.M7UKM6"/>
<reference evidence="4" key="1">
    <citation type="journal article" date="2013" name="Genome Announc.">
        <title>Draft genome sequence of Botrytis cinerea BcDW1, inoculum for noble rot of grape berries.</title>
        <authorList>
            <person name="Blanco-Ulate B."/>
            <person name="Allen G."/>
            <person name="Powell A.L."/>
            <person name="Cantu D."/>
        </authorList>
    </citation>
    <scope>NUCLEOTIDE SEQUENCE [LARGE SCALE GENOMIC DNA]</scope>
    <source>
        <strain evidence="4">BcDW1</strain>
    </source>
</reference>
<protein>
    <submittedName>
        <fullName evidence="3">Putative heterokaryon incompatibility protein</fullName>
    </submittedName>
</protein>
<dbReference type="HOGENOM" id="CLU_002639_3_0_1"/>
<evidence type="ECO:0000259" key="2">
    <source>
        <dbReference type="Pfam" id="PF06985"/>
    </source>
</evidence>
<dbReference type="PANTHER" id="PTHR33112">
    <property type="entry name" value="DOMAIN PROTEIN, PUTATIVE-RELATED"/>
    <property type="match status" value="1"/>
</dbReference>
<dbReference type="AlphaFoldDB" id="M7UKM6"/>
<feature type="domain" description="Heterokaryon incompatibility" evidence="2">
    <location>
        <begin position="257"/>
        <end position="403"/>
    </location>
</feature>
<dbReference type="PANTHER" id="PTHR33112:SF8">
    <property type="entry name" value="HETEROKARYON INCOMPATIBILITY DOMAIN-CONTAINING PROTEIN"/>
    <property type="match status" value="1"/>
</dbReference>
<organism evidence="3 4">
    <name type="scientific">Botryotinia fuckeliana (strain BcDW1)</name>
    <name type="common">Noble rot fungus</name>
    <name type="synonym">Botrytis cinerea</name>
    <dbReference type="NCBI Taxonomy" id="1290391"/>
    <lineage>
        <taxon>Eukaryota</taxon>
        <taxon>Fungi</taxon>
        <taxon>Dikarya</taxon>
        <taxon>Ascomycota</taxon>
        <taxon>Pezizomycotina</taxon>
        <taxon>Leotiomycetes</taxon>
        <taxon>Helotiales</taxon>
        <taxon>Sclerotiniaceae</taxon>
        <taxon>Botrytis</taxon>
    </lineage>
</organism>
<evidence type="ECO:0000313" key="3">
    <source>
        <dbReference type="EMBL" id="EMR84147.1"/>
    </source>
</evidence>
<dbReference type="InterPro" id="IPR010730">
    <property type="entry name" value="HET"/>
</dbReference>